<dbReference type="SUPFAM" id="SSF48371">
    <property type="entry name" value="ARM repeat"/>
    <property type="match status" value="1"/>
</dbReference>
<organism evidence="2">
    <name type="scientific">Schlesneria paludicola</name>
    <dbReference type="NCBI Taxonomy" id="360056"/>
    <lineage>
        <taxon>Bacteria</taxon>
        <taxon>Pseudomonadati</taxon>
        <taxon>Planctomycetota</taxon>
        <taxon>Planctomycetia</taxon>
        <taxon>Planctomycetales</taxon>
        <taxon>Planctomycetaceae</taxon>
        <taxon>Schlesneria</taxon>
    </lineage>
</organism>
<sequence length="478" mass="53285">MRQFTPWRPHPWGANGWLCRVVAVAGCAALLAVLGNPAAVVGQGFRPKTTKTTQPPTKGKTPPPPPPASKPLEIDPTKLPEGYEPPAAPPELMELEKPLITPEELDAYKKLLGQYRTRIRNSALNKEDRDIIEKGLKYRLYSMTLKENERNLHKLREDLTVQDLQFAGKLVPKAADVAPFRKYILDQIIRLTEPMLENSFLVRLQAVTLLGELELTPVDTQRNLPLEMYTPACELLIKVLSDPQQPLPVKIAAARSLVRQCRYGKPPVELKHKIASAAVAELAKTSPNETHWWYQTRLMEVLEQLDVTLDLQTRKPFIVNALLNVLNDPQRDWQARAQAAHSLGRVPFDPAQVQPQAVLRDIMQFALDLSKAAQQDPKNAQWKTCLLKLYLAFQPRGGDDTEATRRSRGGLLNSPTAAVASLAQQTYPLVVPIVNSVLNDKPIAAQMIQAVDDWVQKNKPMNAAQAQRATDTAATDTP</sequence>
<dbReference type="AlphaFoldDB" id="A0A7C2JYE5"/>
<accession>A0A7C2JYE5</accession>
<feature type="region of interest" description="Disordered" evidence="1">
    <location>
        <begin position="42"/>
        <end position="86"/>
    </location>
</feature>
<protein>
    <recommendedName>
        <fullName evidence="3">HEAT repeat domain-containing protein</fullName>
    </recommendedName>
</protein>
<dbReference type="InterPro" id="IPR011989">
    <property type="entry name" value="ARM-like"/>
</dbReference>
<comment type="caution">
    <text evidence="2">The sequence shown here is derived from an EMBL/GenBank/DDBJ whole genome shotgun (WGS) entry which is preliminary data.</text>
</comment>
<proteinExistence type="predicted"/>
<evidence type="ECO:0008006" key="3">
    <source>
        <dbReference type="Google" id="ProtNLM"/>
    </source>
</evidence>
<dbReference type="InterPro" id="IPR016024">
    <property type="entry name" value="ARM-type_fold"/>
</dbReference>
<gene>
    <name evidence="2" type="ORF">ENQ76_04220</name>
</gene>
<name>A0A7C2JYE5_9PLAN</name>
<dbReference type="EMBL" id="DSOK01000126">
    <property type="protein sequence ID" value="HEN14660.1"/>
    <property type="molecule type" value="Genomic_DNA"/>
</dbReference>
<dbReference type="Gene3D" id="1.25.10.10">
    <property type="entry name" value="Leucine-rich Repeat Variant"/>
    <property type="match status" value="1"/>
</dbReference>
<reference evidence="2" key="1">
    <citation type="journal article" date="2020" name="mSystems">
        <title>Genome- and Community-Level Interaction Insights into Carbon Utilization and Element Cycling Functions of Hydrothermarchaeota in Hydrothermal Sediment.</title>
        <authorList>
            <person name="Zhou Z."/>
            <person name="Liu Y."/>
            <person name="Xu W."/>
            <person name="Pan J."/>
            <person name="Luo Z.H."/>
            <person name="Li M."/>
        </authorList>
    </citation>
    <scope>NUCLEOTIDE SEQUENCE [LARGE SCALE GENOMIC DNA]</scope>
    <source>
        <strain evidence="2">SpSt-339</strain>
    </source>
</reference>
<evidence type="ECO:0000256" key="1">
    <source>
        <dbReference type="SAM" id="MobiDB-lite"/>
    </source>
</evidence>
<evidence type="ECO:0000313" key="2">
    <source>
        <dbReference type="EMBL" id="HEN14660.1"/>
    </source>
</evidence>
<feature type="compositionally biased region" description="Low complexity" evidence="1">
    <location>
        <begin position="50"/>
        <end position="60"/>
    </location>
</feature>